<proteinExistence type="predicted"/>
<organism evidence="1">
    <name type="scientific">Gracilaria gracilis</name>
    <name type="common">Red alga</name>
    <dbReference type="NCBI Taxonomy" id="2777"/>
    <lineage>
        <taxon>Eukaryota</taxon>
        <taxon>Rhodophyta</taxon>
        <taxon>Florideophyceae</taxon>
        <taxon>Rhodymeniophycidae</taxon>
        <taxon>Gracilariales</taxon>
        <taxon>Gracilariaceae</taxon>
        <taxon>Gracilaria</taxon>
    </lineage>
</organism>
<keyword evidence="1" id="KW-0934">Plastid</keyword>
<name>A0A345U7P8_GRAGA</name>
<dbReference type="EMBL" id="MH396011">
    <property type="protein sequence ID" value="AXI96484.1"/>
    <property type="molecule type" value="Genomic_DNA"/>
</dbReference>
<dbReference type="RefSeq" id="YP_009510811.1">
    <property type="nucleotide sequence ID" value="NC_039141.1"/>
</dbReference>
<reference evidence="1" key="1">
    <citation type="submission" date="2018-05" db="EMBL/GenBank/DDBJ databases">
        <title>Organellar genomes of Gracilariaceae.</title>
        <authorList>
            <person name="Iha C."/>
            <person name="Oliveira M.C."/>
        </authorList>
    </citation>
    <scope>NUCLEOTIDE SEQUENCE</scope>
</reference>
<geneLocation type="chloroplast" evidence="1"/>
<protein>
    <submittedName>
        <fullName evidence="1">Uncharacterized protein</fullName>
    </submittedName>
</protein>
<dbReference type="GeneID" id="37623228"/>
<accession>A0A345U7P8</accession>
<evidence type="ECO:0000313" key="1">
    <source>
        <dbReference type="EMBL" id="AXI96484.1"/>
    </source>
</evidence>
<sequence>MDSYYCLIKVVDNYKIICCCFPKTNCPIRDYPICFTADNYSLINHLISQHNYINLFSIQHIQYISIELYKANLCLLLSQAYIQS</sequence>
<dbReference type="AlphaFoldDB" id="A0A345U7P8"/>
<keyword evidence="1" id="KW-0150">Chloroplast</keyword>
<gene>
    <name evidence="1" type="primary">ycf91</name>
</gene>